<dbReference type="Gene3D" id="3.40.50.300">
    <property type="entry name" value="P-loop containing nucleotide triphosphate hydrolases"/>
    <property type="match status" value="1"/>
</dbReference>
<dbReference type="GO" id="GO:0016887">
    <property type="term" value="F:ATP hydrolysis activity"/>
    <property type="evidence" value="ECO:0007669"/>
    <property type="project" value="InterPro"/>
</dbReference>
<dbReference type="Pfam" id="PF00664">
    <property type="entry name" value="ABC_membrane"/>
    <property type="match status" value="1"/>
</dbReference>
<feature type="transmembrane region" description="Helical" evidence="11">
    <location>
        <begin position="152"/>
        <end position="175"/>
    </location>
</feature>
<dbReference type="Pfam" id="PF00005">
    <property type="entry name" value="ABC_tran"/>
    <property type="match status" value="1"/>
</dbReference>
<feature type="transmembrane region" description="Helical" evidence="11">
    <location>
        <begin position="38"/>
        <end position="59"/>
    </location>
</feature>
<dbReference type="PROSITE" id="PS00211">
    <property type="entry name" value="ABC_TRANSPORTER_1"/>
    <property type="match status" value="1"/>
</dbReference>
<dbReference type="SUPFAM" id="SSF52540">
    <property type="entry name" value="P-loop containing nucleoside triphosphate hydrolases"/>
    <property type="match status" value="1"/>
</dbReference>
<dbReference type="SUPFAM" id="SSF90123">
    <property type="entry name" value="ABC transporter transmembrane region"/>
    <property type="match status" value="1"/>
</dbReference>
<feature type="domain" description="ABC transporter" evidence="12">
    <location>
        <begin position="393"/>
        <end position="627"/>
    </location>
</feature>
<evidence type="ECO:0000256" key="9">
    <source>
        <dbReference type="ARBA" id="ARBA00061644"/>
    </source>
</evidence>
<evidence type="ECO:0000256" key="1">
    <source>
        <dbReference type="ARBA" id="ARBA00004651"/>
    </source>
</evidence>
<keyword evidence="7 11" id="KW-1133">Transmembrane helix</keyword>
<dbReference type="InterPro" id="IPR003439">
    <property type="entry name" value="ABC_transporter-like_ATP-bd"/>
</dbReference>
<dbReference type="InterPro" id="IPR011527">
    <property type="entry name" value="ABC1_TM_dom"/>
</dbReference>
<evidence type="ECO:0000256" key="2">
    <source>
        <dbReference type="ARBA" id="ARBA00022448"/>
    </source>
</evidence>
<dbReference type="InterPro" id="IPR039421">
    <property type="entry name" value="Type_1_exporter"/>
</dbReference>
<comment type="subcellular location">
    <subcellularLocation>
        <location evidence="1">Cell membrane</location>
        <topology evidence="1">Multi-pass membrane protein</topology>
    </subcellularLocation>
</comment>
<dbReference type="PROSITE" id="PS50929">
    <property type="entry name" value="ABC_TM1F"/>
    <property type="match status" value="1"/>
</dbReference>
<feature type="transmembrane region" description="Helical" evidence="11">
    <location>
        <begin position="279"/>
        <end position="305"/>
    </location>
</feature>
<comment type="similarity">
    <text evidence="9">Belongs to the ABC transporter superfamily. Lipid exporter (TC 3.A.1.106) family.</text>
</comment>
<name>A0A269ZDR2_9MICO</name>
<dbReference type="PROSITE" id="PS50893">
    <property type="entry name" value="ABC_TRANSPORTER_2"/>
    <property type="match status" value="1"/>
</dbReference>
<keyword evidence="3" id="KW-1003">Cell membrane</keyword>
<evidence type="ECO:0000256" key="6">
    <source>
        <dbReference type="ARBA" id="ARBA00022840"/>
    </source>
</evidence>
<keyword evidence="8 11" id="KW-0472">Membrane</keyword>
<protein>
    <submittedName>
        <fullName evidence="14">ABC transporter</fullName>
    </submittedName>
</protein>
<feature type="region of interest" description="Disordered" evidence="10">
    <location>
        <begin position="349"/>
        <end position="380"/>
    </location>
</feature>
<keyword evidence="2" id="KW-0813">Transport</keyword>
<dbReference type="InterPro" id="IPR003593">
    <property type="entry name" value="AAA+_ATPase"/>
</dbReference>
<reference evidence="14 15" key="1">
    <citation type="submission" date="2017-04" db="EMBL/GenBank/DDBJ databases">
        <title>Kefir bacterial isolates.</title>
        <authorList>
            <person name="Kim Y."/>
            <person name="Blasche S."/>
            <person name="Patil K.R."/>
        </authorList>
    </citation>
    <scope>NUCLEOTIDE SEQUENCE [LARGE SCALE GENOMIC DNA]</scope>
    <source>
        <strain evidence="14 15">OG2</strain>
    </source>
</reference>
<evidence type="ECO:0000256" key="10">
    <source>
        <dbReference type="SAM" id="MobiDB-lite"/>
    </source>
</evidence>
<evidence type="ECO:0000259" key="12">
    <source>
        <dbReference type="PROSITE" id="PS50893"/>
    </source>
</evidence>
<dbReference type="Gene3D" id="1.20.1560.10">
    <property type="entry name" value="ABC transporter type 1, transmembrane domain"/>
    <property type="match status" value="1"/>
</dbReference>
<dbReference type="FunFam" id="3.40.50.300:FF:000299">
    <property type="entry name" value="ABC transporter ATP-binding protein/permease"/>
    <property type="match status" value="1"/>
</dbReference>
<dbReference type="GO" id="GO:0005886">
    <property type="term" value="C:plasma membrane"/>
    <property type="evidence" value="ECO:0007669"/>
    <property type="project" value="UniProtKB-SubCell"/>
</dbReference>
<evidence type="ECO:0000256" key="4">
    <source>
        <dbReference type="ARBA" id="ARBA00022692"/>
    </source>
</evidence>
<dbReference type="SMART" id="SM00382">
    <property type="entry name" value="AAA"/>
    <property type="match status" value="1"/>
</dbReference>
<evidence type="ECO:0000256" key="8">
    <source>
        <dbReference type="ARBA" id="ARBA00023136"/>
    </source>
</evidence>
<evidence type="ECO:0000259" key="13">
    <source>
        <dbReference type="PROSITE" id="PS50929"/>
    </source>
</evidence>
<feature type="transmembrane region" description="Helical" evidence="11">
    <location>
        <begin position="181"/>
        <end position="199"/>
    </location>
</feature>
<evidence type="ECO:0000256" key="11">
    <source>
        <dbReference type="SAM" id="Phobius"/>
    </source>
</evidence>
<dbReference type="RefSeq" id="WP_095375962.1">
    <property type="nucleotide sequence ID" value="NZ_NCWY01000006.1"/>
</dbReference>
<gene>
    <name evidence="14" type="ORF">B8X04_08245</name>
</gene>
<dbReference type="AlphaFoldDB" id="A0A269ZDR2"/>
<dbReference type="GO" id="GO:0005524">
    <property type="term" value="F:ATP binding"/>
    <property type="evidence" value="ECO:0007669"/>
    <property type="project" value="UniProtKB-KW"/>
</dbReference>
<organism evidence="14 15">
    <name type="scientific">Brevibacterium casei</name>
    <dbReference type="NCBI Taxonomy" id="33889"/>
    <lineage>
        <taxon>Bacteria</taxon>
        <taxon>Bacillati</taxon>
        <taxon>Actinomycetota</taxon>
        <taxon>Actinomycetes</taxon>
        <taxon>Micrococcales</taxon>
        <taxon>Brevibacteriaceae</taxon>
        <taxon>Brevibacterium</taxon>
    </lineage>
</organism>
<dbReference type="CDD" id="cd18546">
    <property type="entry name" value="ABC_6TM_Rv0194_D2_like"/>
    <property type="match status" value="1"/>
</dbReference>
<feature type="transmembrane region" description="Helical" evidence="11">
    <location>
        <begin position="79"/>
        <end position="99"/>
    </location>
</feature>
<evidence type="ECO:0000313" key="15">
    <source>
        <dbReference type="Proteomes" id="UP000216867"/>
    </source>
</evidence>
<evidence type="ECO:0000313" key="14">
    <source>
        <dbReference type="EMBL" id="PAK95731.1"/>
    </source>
</evidence>
<feature type="compositionally biased region" description="Low complexity" evidence="10">
    <location>
        <begin position="366"/>
        <end position="380"/>
    </location>
</feature>
<evidence type="ECO:0000256" key="5">
    <source>
        <dbReference type="ARBA" id="ARBA00022741"/>
    </source>
</evidence>
<dbReference type="Proteomes" id="UP000216867">
    <property type="component" value="Unassembled WGS sequence"/>
</dbReference>
<keyword evidence="6" id="KW-0067">ATP-binding</keyword>
<keyword evidence="5" id="KW-0547">Nucleotide-binding</keyword>
<dbReference type="EMBL" id="NCWY01000006">
    <property type="protein sequence ID" value="PAK95731.1"/>
    <property type="molecule type" value="Genomic_DNA"/>
</dbReference>
<dbReference type="PANTHER" id="PTHR43394">
    <property type="entry name" value="ATP-DEPENDENT PERMEASE MDL1, MITOCHONDRIAL"/>
    <property type="match status" value="1"/>
</dbReference>
<dbReference type="PANTHER" id="PTHR43394:SF1">
    <property type="entry name" value="ATP-BINDING CASSETTE SUB-FAMILY B MEMBER 10, MITOCHONDRIAL"/>
    <property type="match status" value="1"/>
</dbReference>
<accession>A0A269ZDR2</accession>
<dbReference type="InterPro" id="IPR027417">
    <property type="entry name" value="P-loop_NTPase"/>
</dbReference>
<dbReference type="GO" id="GO:0015421">
    <property type="term" value="F:ABC-type oligopeptide transporter activity"/>
    <property type="evidence" value="ECO:0007669"/>
    <property type="project" value="TreeGrafter"/>
</dbReference>
<keyword evidence="4 11" id="KW-0812">Transmembrane</keyword>
<dbReference type="InterPro" id="IPR017871">
    <property type="entry name" value="ABC_transporter-like_CS"/>
</dbReference>
<dbReference type="InterPro" id="IPR036640">
    <property type="entry name" value="ABC1_TM_sf"/>
</dbReference>
<evidence type="ECO:0000256" key="7">
    <source>
        <dbReference type="ARBA" id="ARBA00022989"/>
    </source>
</evidence>
<evidence type="ECO:0000256" key="3">
    <source>
        <dbReference type="ARBA" id="ARBA00022475"/>
    </source>
</evidence>
<comment type="caution">
    <text evidence="14">The sequence shown here is derived from an EMBL/GenBank/DDBJ whole genome shotgun (WGS) entry which is preliminary data.</text>
</comment>
<feature type="domain" description="ABC transmembrane type-1" evidence="13">
    <location>
        <begin position="39"/>
        <end position="324"/>
    </location>
</feature>
<sequence length="633" mass="67629">MSAPKPAQDDEVESLPPDIARKARALLYSLVRPHLPMAVFLLVIVVATAITLVIGPLFIADALDTGIPRAVDGDPGPLTRAITLFVAAAVGSAVLSFTATRLVGITAQKIVFTLRERVFTHVQRLDLGYHERSTSGRLVSRQTSDMESVQQFLSYSLFETALAVLQMGFIAVTLVVLDVPLAIVVFAGFVPLFFITKSAHSTQRAAYRRTRTSIAKVIVHFVETMGGIRAVQAYRRQPDRRGTLSDQDSAYRDANTDALRGVAWFAGWTRLIGNVTQTVIIVVGAWLVIEGWTQIGVLAAFILYLRRFYGPLDELVQFFNLYQSASAALEKIAAVLDTEPGVPAPKTPVHLPARAGAHPGPGGAAAGDTASAGDGAGATASAGTAAATTGRSIEITDVRFAYADGPDVLPRFDLTIPAGQIVALVGATGAGKSTLVKLVTRFYDPSEGTVSLDEVDLRDLDDAELRSSVVMVTQESFLFAGTIADNIRIGNPEATDAEVVAAATAVGLDAYIRRLPDGYDTDVKKRGGRLSSGQRQLVSFARVFLADPDVVVLDEATAHLDIPSERLVQKALATVLEGRTAIIIAHRLSTVEIADRVLVMDAGRIVEDGTPDELIAGTGRFAALHRAWRDTLV</sequence>
<proteinExistence type="inferred from homology"/>